<dbReference type="EMBL" id="FO904936">
    <property type="protein sequence ID" value="CDP22476.1"/>
    <property type="molecule type" value="Genomic_DNA"/>
</dbReference>
<dbReference type="GeneID" id="6197171"/>
<dbReference type="Proteomes" id="UP000001197">
    <property type="component" value="Chromosome 1"/>
</dbReference>
<name>B2A9S3_PODAN</name>
<reference evidence="1" key="2">
    <citation type="submission" date="2008-07" db="EMBL/GenBank/DDBJ databases">
        <authorList>
            <person name="Genoscope - CEA"/>
        </authorList>
    </citation>
    <scope>NUCLEOTIDE SEQUENCE</scope>
    <source>
        <strain evidence="1">S mat+</strain>
    </source>
</reference>
<reference evidence="2" key="4">
    <citation type="submission" date="2015-04" db="EMBL/GenBank/DDBJ databases">
        <title>Maintaining two mating types: Structure of the mating type locus and its role in heterokaryosis in Podospora anserina.</title>
        <authorList>
            <person name="Grognet P."/>
            <person name="Bidard F."/>
            <person name="Kuchly C."/>
            <person name="Chan Ho Tong L."/>
            <person name="Coppin E."/>
            <person name="Ait Benkhali J."/>
            <person name="Couloux A."/>
            <person name="Wincker P."/>
            <person name="Debuchy R."/>
            <person name="Silar P."/>
        </authorList>
    </citation>
    <scope>NUCLEOTIDE SEQUENCE</scope>
</reference>
<dbReference type="VEuPathDB" id="FungiDB:PODANS_1_1610"/>
<reference evidence="3" key="3">
    <citation type="journal article" date="2014" name="Genetics">
        <title>Maintaining two mating types: Structure of the mating type locus and its role in heterokaryosis in Podospora anserina.</title>
        <authorList>
            <person name="Grognet P."/>
            <person name="Bidard F."/>
            <person name="Kuchly C."/>
            <person name="Tong L.C.H."/>
            <person name="Coppin E."/>
            <person name="Benkhali J.A."/>
            <person name="Couloux A."/>
            <person name="Wincker P."/>
            <person name="Debuchy R."/>
            <person name="Silar P."/>
        </authorList>
    </citation>
    <scope>GENOME REANNOTATION</scope>
    <source>
        <strain evidence="3">S / ATCC MYA-4624 / DSM 980 / FGSC 10383</strain>
    </source>
</reference>
<dbReference type="KEGG" id="pan:PODANSg09400"/>
<dbReference type="RefSeq" id="XP_001912353.1">
    <property type="nucleotide sequence ID" value="XM_001912318.1"/>
</dbReference>
<organism evidence="1">
    <name type="scientific">Podospora anserina (strain S / ATCC MYA-4624 / DSM 980 / FGSC 10383)</name>
    <name type="common">Pleurage anserina</name>
    <dbReference type="NCBI Taxonomy" id="515849"/>
    <lineage>
        <taxon>Eukaryota</taxon>
        <taxon>Fungi</taxon>
        <taxon>Dikarya</taxon>
        <taxon>Ascomycota</taxon>
        <taxon>Pezizomycotina</taxon>
        <taxon>Sordariomycetes</taxon>
        <taxon>Sordariomycetidae</taxon>
        <taxon>Sordariales</taxon>
        <taxon>Podosporaceae</taxon>
        <taxon>Podospora</taxon>
        <taxon>Podospora anserina</taxon>
    </lineage>
</organism>
<proteinExistence type="predicted"/>
<evidence type="ECO:0000313" key="1">
    <source>
        <dbReference type="EMBL" id="CAP59833.1"/>
    </source>
</evidence>
<evidence type="ECO:0000313" key="3">
    <source>
        <dbReference type="Proteomes" id="UP000001197"/>
    </source>
</evidence>
<accession>B2A9S3</accession>
<reference evidence="1 3" key="1">
    <citation type="journal article" date="2008" name="Genome Biol.">
        <title>The genome sequence of the model ascomycete fungus Podospora anserina.</title>
        <authorList>
            <person name="Espagne E."/>
            <person name="Lespinet O."/>
            <person name="Malagnac F."/>
            <person name="Da Silva C."/>
            <person name="Jaillon O."/>
            <person name="Porcel B.M."/>
            <person name="Couloux A."/>
            <person name="Aury J.-M."/>
            <person name="Segurens B."/>
            <person name="Poulain J."/>
            <person name="Anthouard V."/>
            <person name="Grossetete S."/>
            <person name="Khalili H."/>
            <person name="Coppin E."/>
            <person name="Dequard-Chablat M."/>
            <person name="Picard M."/>
            <person name="Contamine V."/>
            <person name="Arnaise S."/>
            <person name="Bourdais A."/>
            <person name="Berteaux-Lecellier V."/>
            <person name="Gautheret D."/>
            <person name="de Vries R.P."/>
            <person name="Battaglia E."/>
            <person name="Coutinho P.M."/>
            <person name="Danchin E.G.J."/>
            <person name="Henrissat B."/>
            <person name="El Khoury R."/>
            <person name="Sainsard-Chanet A."/>
            <person name="Boivin A."/>
            <person name="Pinan-Lucarre B."/>
            <person name="Sellem C.H."/>
            <person name="Debuchy R."/>
            <person name="Wincker P."/>
            <person name="Weissenbach J."/>
            <person name="Silar P."/>
        </authorList>
    </citation>
    <scope>NUCLEOTIDE SEQUENCE [LARGE SCALE GENOMIC DNA]</scope>
    <source>
        <strain evidence="3">S / ATCC MYA-4624 / DSM 980 / FGSC 10383</strain>
        <strain evidence="1">S mat+</strain>
    </source>
</reference>
<protein>
    <submittedName>
        <fullName evidence="1">Podospora anserina S mat+ genomic DNA chromosome 1, supercontig 1</fullName>
    </submittedName>
</protein>
<dbReference type="HOGENOM" id="CLU_1687424_0_0_1"/>
<keyword evidence="3" id="KW-1185">Reference proteome</keyword>
<dbReference type="AlphaFoldDB" id="B2A9S3"/>
<evidence type="ECO:0000313" key="2">
    <source>
        <dbReference type="EMBL" id="CDP22476.1"/>
    </source>
</evidence>
<sequence>MSLSIFVQLQPCQDKTQSREHKPPPGKWSVLGSLGGSWTSTWYHRLLVKVASLSQEDDISTPNSVPVRGPCFRPNLSATRDQLLHSQVLPLEPSTTDDPTGHQIDGWAWLLPLRLRMRGVGGWAEDATARNNLTNMQVMVLKASTSSHFWGWKSQV</sequence>
<dbReference type="EMBL" id="CU633438">
    <property type="protein sequence ID" value="CAP59833.1"/>
    <property type="molecule type" value="Genomic_DNA"/>
</dbReference>
<gene>
    <name evidence="1" type="ORF">PODANS_1_1610</name>
</gene>